<evidence type="ECO:0000313" key="8">
    <source>
        <dbReference type="EMBL" id="VEN52358.1"/>
    </source>
</evidence>
<evidence type="ECO:0000256" key="4">
    <source>
        <dbReference type="ARBA" id="ARBA00023242"/>
    </source>
</evidence>
<evidence type="ECO:0000256" key="3">
    <source>
        <dbReference type="ARBA" id="ARBA00023239"/>
    </source>
</evidence>
<dbReference type="GO" id="GO:0016829">
    <property type="term" value="F:lyase activity"/>
    <property type="evidence" value="ECO:0007669"/>
    <property type="project" value="UniProtKB-KW"/>
</dbReference>
<dbReference type="Proteomes" id="UP000410492">
    <property type="component" value="Unassembled WGS sequence"/>
</dbReference>
<dbReference type="PANTHER" id="PTHR13522:SF3">
    <property type="entry name" value="U6 SNRNA PHOSPHODIESTERASE 1"/>
    <property type="match status" value="1"/>
</dbReference>
<proteinExistence type="predicted"/>
<name>A0A653CWW5_CALMS</name>
<gene>
    <name evidence="8" type="ORF">CALMAC_LOCUS12530</name>
</gene>
<dbReference type="EMBL" id="CAACVG010009183">
    <property type="protein sequence ID" value="VEN52358.1"/>
    <property type="molecule type" value="Genomic_DNA"/>
</dbReference>
<dbReference type="AlphaFoldDB" id="A0A653CWW5"/>
<keyword evidence="4" id="KW-0539">Nucleus</keyword>
<protein>
    <recommendedName>
        <fullName evidence="6">U6 snRNA phosphodiesterase 1</fullName>
    </recommendedName>
    <alternativeName>
        <fullName evidence="7">3'-5' RNA exonuclease USB1</fullName>
    </alternativeName>
</protein>
<dbReference type="Gene3D" id="3.90.1140.10">
    <property type="entry name" value="Cyclic phosphodiesterase"/>
    <property type="match status" value="1"/>
</dbReference>
<keyword evidence="3" id="KW-0456">Lyase</keyword>
<dbReference type="GO" id="GO:0034477">
    <property type="term" value="P:U6 snRNA 3'-end processing"/>
    <property type="evidence" value="ECO:0007669"/>
    <property type="project" value="InterPro"/>
</dbReference>
<keyword evidence="2" id="KW-0378">Hydrolase</keyword>
<keyword evidence="9" id="KW-1185">Reference proteome</keyword>
<dbReference type="GO" id="GO:0005634">
    <property type="term" value="C:nucleus"/>
    <property type="evidence" value="ECO:0007669"/>
    <property type="project" value="TreeGrafter"/>
</dbReference>
<dbReference type="InterPro" id="IPR027521">
    <property type="entry name" value="Usb1"/>
</dbReference>
<keyword evidence="1" id="KW-0540">Nuclease</keyword>
<evidence type="ECO:0000256" key="5">
    <source>
        <dbReference type="ARBA" id="ARBA00029300"/>
    </source>
</evidence>
<sequence length="188" mass="20659">MDDLLNSSVGDLFTNLSLAKTVANSDGVLDLVTSIINKLGGKIPLKQTDDFHISLSKTVILKYHWIPTFVESVKTKINVCRKFMVIFDSLKIYCNEERTRTFIGLQIGSGYDSLIKITLTQTHEVRNSLETVKVEGTRISASWISVLDLLVGGGSDVFDAKLIRHLGLAVLADLHAVLILDASLEATI</sequence>
<evidence type="ECO:0000256" key="6">
    <source>
        <dbReference type="ARBA" id="ARBA00029543"/>
    </source>
</evidence>
<reference evidence="8 9" key="1">
    <citation type="submission" date="2019-01" db="EMBL/GenBank/DDBJ databases">
        <authorList>
            <person name="Sayadi A."/>
        </authorList>
    </citation>
    <scope>NUCLEOTIDE SEQUENCE [LARGE SCALE GENOMIC DNA]</scope>
</reference>
<evidence type="ECO:0000256" key="7">
    <source>
        <dbReference type="ARBA" id="ARBA00030030"/>
    </source>
</evidence>
<dbReference type="Pfam" id="PF09749">
    <property type="entry name" value="HVSL"/>
    <property type="match status" value="1"/>
</dbReference>
<evidence type="ECO:0000256" key="2">
    <source>
        <dbReference type="ARBA" id="ARBA00022801"/>
    </source>
</evidence>
<comment type="catalytic activity">
    <reaction evidence="5">
        <text>a 3'-end uridylyl-uridine-RNA = a 3'-end 2',3'-cyclophospho-uridine-RNA + uridine</text>
        <dbReference type="Rhea" id="RHEA:46052"/>
        <dbReference type="Rhea" id="RHEA-COMP:17384"/>
        <dbReference type="Rhea" id="RHEA-COMP:17385"/>
        <dbReference type="ChEBI" id="CHEBI:16704"/>
        <dbReference type="ChEBI" id="CHEBI:85643"/>
        <dbReference type="ChEBI" id="CHEBI:85644"/>
    </reaction>
    <physiologicalReaction direction="left-to-right" evidence="5">
        <dbReference type="Rhea" id="RHEA:46053"/>
    </physiologicalReaction>
</comment>
<accession>A0A653CWW5</accession>
<dbReference type="PANTHER" id="PTHR13522">
    <property type="entry name" value="U6 SNRNA PHOSPHODIESTERASE 1"/>
    <property type="match status" value="1"/>
</dbReference>
<organism evidence="8 9">
    <name type="scientific">Callosobruchus maculatus</name>
    <name type="common">Southern cowpea weevil</name>
    <name type="synonym">Pulse bruchid</name>
    <dbReference type="NCBI Taxonomy" id="64391"/>
    <lineage>
        <taxon>Eukaryota</taxon>
        <taxon>Metazoa</taxon>
        <taxon>Ecdysozoa</taxon>
        <taxon>Arthropoda</taxon>
        <taxon>Hexapoda</taxon>
        <taxon>Insecta</taxon>
        <taxon>Pterygota</taxon>
        <taxon>Neoptera</taxon>
        <taxon>Endopterygota</taxon>
        <taxon>Coleoptera</taxon>
        <taxon>Polyphaga</taxon>
        <taxon>Cucujiformia</taxon>
        <taxon>Chrysomeloidea</taxon>
        <taxon>Chrysomelidae</taxon>
        <taxon>Bruchinae</taxon>
        <taxon>Bruchini</taxon>
        <taxon>Callosobruchus</taxon>
    </lineage>
</organism>
<evidence type="ECO:0000256" key="1">
    <source>
        <dbReference type="ARBA" id="ARBA00022722"/>
    </source>
</evidence>
<dbReference type="GO" id="GO:0000175">
    <property type="term" value="F:3'-5'-RNA exonuclease activity"/>
    <property type="evidence" value="ECO:0007669"/>
    <property type="project" value="TreeGrafter"/>
</dbReference>
<evidence type="ECO:0000313" key="9">
    <source>
        <dbReference type="Proteomes" id="UP000410492"/>
    </source>
</evidence>
<dbReference type="OrthoDB" id="49151at2759"/>